<accession>A0A6A5HYM2</accession>
<dbReference type="CTD" id="78773556"/>
<protein>
    <submittedName>
        <fullName evidence="2">Uncharacterized protein</fullName>
    </submittedName>
</protein>
<evidence type="ECO:0000256" key="1">
    <source>
        <dbReference type="SAM" id="Phobius"/>
    </source>
</evidence>
<dbReference type="AlphaFoldDB" id="A0A6A5HYM2"/>
<comment type="caution">
    <text evidence="2">The sequence shown here is derived from an EMBL/GenBank/DDBJ whole genome shotgun (WGS) entry which is preliminary data.</text>
</comment>
<name>A0A6A5HYM2_CAERE</name>
<keyword evidence="1" id="KW-1133">Transmembrane helix</keyword>
<evidence type="ECO:0000313" key="3">
    <source>
        <dbReference type="Proteomes" id="UP000483820"/>
    </source>
</evidence>
<keyword evidence="1" id="KW-0472">Membrane</keyword>
<organism evidence="2 3">
    <name type="scientific">Caenorhabditis remanei</name>
    <name type="common">Caenorhabditis vulgaris</name>
    <dbReference type="NCBI Taxonomy" id="31234"/>
    <lineage>
        <taxon>Eukaryota</taxon>
        <taxon>Metazoa</taxon>
        <taxon>Ecdysozoa</taxon>
        <taxon>Nematoda</taxon>
        <taxon>Chromadorea</taxon>
        <taxon>Rhabditida</taxon>
        <taxon>Rhabditina</taxon>
        <taxon>Rhabditomorpha</taxon>
        <taxon>Rhabditoidea</taxon>
        <taxon>Rhabditidae</taxon>
        <taxon>Peloderinae</taxon>
        <taxon>Caenorhabditis</taxon>
    </lineage>
</organism>
<dbReference type="RefSeq" id="XP_053592536.1">
    <property type="nucleotide sequence ID" value="XM_053723891.1"/>
</dbReference>
<dbReference type="GeneID" id="78773556"/>
<gene>
    <name evidence="2" type="ORF">GCK72_003218</name>
</gene>
<reference evidence="2 3" key="1">
    <citation type="submission" date="2019-12" db="EMBL/GenBank/DDBJ databases">
        <title>Chromosome-level assembly of the Caenorhabditis remanei genome.</title>
        <authorList>
            <person name="Teterina A.A."/>
            <person name="Willis J.H."/>
            <person name="Phillips P.C."/>
        </authorList>
    </citation>
    <scope>NUCLEOTIDE SEQUENCE [LARGE SCALE GENOMIC DNA]</scope>
    <source>
        <strain evidence="2 3">PX506</strain>
        <tissue evidence="2">Whole organism</tissue>
    </source>
</reference>
<keyword evidence="1" id="KW-0812">Transmembrane</keyword>
<dbReference type="Proteomes" id="UP000483820">
    <property type="component" value="Chromosome I"/>
</dbReference>
<proteinExistence type="predicted"/>
<feature type="transmembrane region" description="Helical" evidence="1">
    <location>
        <begin position="179"/>
        <end position="199"/>
    </location>
</feature>
<dbReference type="EMBL" id="WUAV01000001">
    <property type="protein sequence ID" value="KAF1771392.1"/>
    <property type="molecule type" value="Genomic_DNA"/>
</dbReference>
<evidence type="ECO:0000313" key="2">
    <source>
        <dbReference type="EMBL" id="KAF1771392.1"/>
    </source>
</evidence>
<sequence>MTFDPILIEFPIYLSVNIIWKWHISNNLRECRNRILRGDSALLRSSRVLSFDHRSQRLQTAQNLVSIIVDMLISDSHHTESISSRLSHFRILVTQQLVHNRNEFRETSWQVSDTVLDGVIEKTHSPLSLEVLFGSLDELNSTIEHVDHSLEDALLELFHQRVSQIGDCSKARRLQLHEVIQLLLSLSIVVILVFSWTIVHSLSVILELFQQNRDDEFHLLFGDSLSLHNLNTRSDGGHERGENLDVILLFH</sequence>
<dbReference type="KEGG" id="crq:GCK72_003218"/>